<accession>A0A0G1X1W1</accession>
<name>A0A0G1X1W1_9BACT</name>
<dbReference type="EMBL" id="LCOY01000007">
    <property type="protein sequence ID" value="KKU88430.1"/>
    <property type="molecule type" value="Genomic_DNA"/>
</dbReference>
<evidence type="ECO:0000313" key="2">
    <source>
        <dbReference type="Proteomes" id="UP000034739"/>
    </source>
</evidence>
<comment type="caution">
    <text evidence="1">The sequence shown here is derived from an EMBL/GenBank/DDBJ whole genome shotgun (WGS) entry which is preliminary data.</text>
</comment>
<dbReference type="Proteomes" id="UP000034739">
    <property type="component" value="Unassembled WGS sequence"/>
</dbReference>
<gene>
    <name evidence="1" type="ORF">UY16_C0007G0011</name>
</gene>
<proteinExistence type="predicted"/>
<organism evidence="1 2">
    <name type="scientific">Candidatus Gottesmanbacteria bacterium GW2011_GWA2_47_9</name>
    <dbReference type="NCBI Taxonomy" id="1618445"/>
    <lineage>
        <taxon>Bacteria</taxon>
        <taxon>Candidatus Gottesmaniibacteriota</taxon>
    </lineage>
</organism>
<reference evidence="1 2" key="1">
    <citation type="journal article" date="2015" name="Nature">
        <title>rRNA introns, odd ribosomes, and small enigmatic genomes across a large radiation of phyla.</title>
        <authorList>
            <person name="Brown C.T."/>
            <person name="Hug L.A."/>
            <person name="Thomas B.C."/>
            <person name="Sharon I."/>
            <person name="Castelle C.J."/>
            <person name="Singh A."/>
            <person name="Wilkins M.J."/>
            <person name="Williams K.H."/>
            <person name="Banfield J.F."/>
        </authorList>
    </citation>
    <scope>NUCLEOTIDE SEQUENCE [LARGE SCALE GENOMIC DNA]</scope>
</reference>
<evidence type="ECO:0000313" key="1">
    <source>
        <dbReference type="EMBL" id="KKU88430.1"/>
    </source>
</evidence>
<dbReference type="AlphaFoldDB" id="A0A0G1X1W1"/>
<protein>
    <submittedName>
        <fullName evidence="1">Uncharacterized protein</fullName>
    </submittedName>
</protein>
<sequence length="127" mass="14163">MIELFLSTDGKHTCHVQADTTEAMDKLLPYAKALYLKIVAELGTKAQMWQEAMSGNGKHQQTAPFGKRIDTPEQAQALFAPPCPVHQTPMKKRQGQYGEFWSCGRKLPTGAWCNQTMPISGEALRNQ</sequence>